<dbReference type="Proteomes" id="UP001381693">
    <property type="component" value="Unassembled WGS sequence"/>
</dbReference>
<gene>
    <name evidence="2" type="ORF">SK128_023427</name>
</gene>
<feature type="signal peptide" evidence="1">
    <location>
        <begin position="1"/>
        <end position="20"/>
    </location>
</feature>
<organism evidence="2 3">
    <name type="scientific">Halocaridina rubra</name>
    <name type="common">Hawaiian red shrimp</name>
    <dbReference type="NCBI Taxonomy" id="373956"/>
    <lineage>
        <taxon>Eukaryota</taxon>
        <taxon>Metazoa</taxon>
        <taxon>Ecdysozoa</taxon>
        <taxon>Arthropoda</taxon>
        <taxon>Crustacea</taxon>
        <taxon>Multicrustacea</taxon>
        <taxon>Malacostraca</taxon>
        <taxon>Eumalacostraca</taxon>
        <taxon>Eucarida</taxon>
        <taxon>Decapoda</taxon>
        <taxon>Pleocyemata</taxon>
        <taxon>Caridea</taxon>
        <taxon>Atyoidea</taxon>
        <taxon>Atyidae</taxon>
        <taxon>Halocaridina</taxon>
    </lineage>
</organism>
<evidence type="ECO:0000313" key="3">
    <source>
        <dbReference type="Proteomes" id="UP001381693"/>
    </source>
</evidence>
<dbReference type="AlphaFoldDB" id="A0AAN8ZVQ6"/>
<keyword evidence="3" id="KW-1185">Reference proteome</keyword>
<keyword evidence="1" id="KW-0732">Signal</keyword>
<accession>A0AAN8ZVQ6</accession>
<feature type="chain" id="PRO_5042998140" evidence="1">
    <location>
        <begin position="21"/>
        <end position="195"/>
    </location>
</feature>
<evidence type="ECO:0000313" key="2">
    <source>
        <dbReference type="EMBL" id="KAK7070386.1"/>
    </source>
</evidence>
<protein>
    <submittedName>
        <fullName evidence="2">Uncharacterized protein</fullName>
    </submittedName>
</protein>
<evidence type="ECO:0000256" key="1">
    <source>
        <dbReference type="SAM" id="SignalP"/>
    </source>
</evidence>
<name>A0AAN8ZVQ6_HALRR</name>
<sequence>MRSLVLVSVVLGVALGSPQGFPVDTPEVMAARRAFIAEYNRLAELAALAPDIHIYHDDPRQRLQQLDALANHIPQATPVTTVQRPANPAFNSFSFSANLGNNQQFVPGPNTFPGAGHLAGHLAGHQAGVPAQPSVQTSHRFSPSAAAPVQRWPGPFAHTVPAGVGVPQAAMDTPEVAAAKRAHFDAHAAALGFRG</sequence>
<proteinExistence type="predicted"/>
<reference evidence="2 3" key="1">
    <citation type="submission" date="2023-11" db="EMBL/GenBank/DDBJ databases">
        <title>Halocaridina rubra genome assembly.</title>
        <authorList>
            <person name="Smith C."/>
        </authorList>
    </citation>
    <scope>NUCLEOTIDE SEQUENCE [LARGE SCALE GENOMIC DNA]</scope>
    <source>
        <strain evidence="2">EP-1</strain>
        <tissue evidence="2">Whole</tissue>
    </source>
</reference>
<comment type="caution">
    <text evidence="2">The sequence shown here is derived from an EMBL/GenBank/DDBJ whole genome shotgun (WGS) entry which is preliminary data.</text>
</comment>
<dbReference type="EMBL" id="JAXCGZ010015399">
    <property type="protein sequence ID" value="KAK7070386.1"/>
    <property type="molecule type" value="Genomic_DNA"/>
</dbReference>